<evidence type="ECO:0000313" key="4">
    <source>
        <dbReference type="EMBL" id="EPS69319.1"/>
    </source>
</evidence>
<evidence type="ECO:0000256" key="2">
    <source>
        <dbReference type="SAM" id="Phobius"/>
    </source>
</evidence>
<feature type="non-terminal residue" evidence="4">
    <location>
        <position position="1"/>
    </location>
</feature>
<feature type="non-terminal residue" evidence="4">
    <location>
        <position position="427"/>
    </location>
</feature>
<reference evidence="4 5" key="1">
    <citation type="journal article" date="2013" name="BMC Genomics">
        <title>The miniature genome of a carnivorous plant Genlisea aurea contains a low number of genes and short non-coding sequences.</title>
        <authorList>
            <person name="Leushkin E.V."/>
            <person name="Sutormin R.A."/>
            <person name="Nabieva E.R."/>
            <person name="Penin A.A."/>
            <person name="Kondrashov A.S."/>
            <person name="Logacheva M.D."/>
        </authorList>
    </citation>
    <scope>NUCLEOTIDE SEQUENCE [LARGE SCALE GENOMIC DNA]</scope>
</reference>
<feature type="region of interest" description="Disordered" evidence="1">
    <location>
        <begin position="315"/>
        <end position="359"/>
    </location>
</feature>
<evidence type="ECO:0000313" key="5">
    <source>
        <dbReference type="Proteomes" id="UP000015453"/>
    </source>
</evidence>
<protein>
    <recommendedName>
        <fullName evidence="3">J domain-containing protein</fullName>
    </recommendedName>
</protein>
<feature type="compositionally biased region" description="Basic and acidic residues" evidence="1">
    <location>
        <begin position="12"/>
        <end position="23"/>
    </location>
</feature>
<feature type="transmembrane region" description="Helical" evidence="2">
    <location>
        <begin position="244"/>
        <end position="261"/>
    </location>
</feature>
<keyword evidence="2" id="KW-0472">Membrane</keyword>
<feature type="transmembrane region" description="Helical" evidence="2">
    <location>
        <begin position="149"/>
        <end position="169"/>
    </location>
</feature>
<organism evidence="4 5">
    <name type="scientific">Genlisea aurea</name>
    <dbReference type="NCBI Taxonomy" id="192259"/>
    <lineage>
        <taxon>Eukaryota</taxon>
        <taxon>Viridiplantae</taxon>
        <taxon>Streptophyta</taxon>
        <taxon>Embryophyta</taxon>
        <taxon>Tracheophyta</taxon>
        <taxon>Spermatophyta</taxon>
        <taxon>Magnoliopsida</taxon>
        <taxon>eudicotyledons</taxon>
        <taxon>Gunneridae</taxon>
        <taxon>Pentapetalae</taxon>
        <taxon>asterids</taxon>
        <taxon>lamiids</taxon>
        <taxon>Lamiales</taxon>
        <taxon>Lentibulariaceae</taxon>
        <taxon>Genlisea</taxon>
    </lineage>
</organism>
<dbReference type="SUPFAM" id="SSF46565">
    <property type="entry name" value="Chaperone J-domain"/>
    <property type="match status" value="1"/>
</dbReference>
<dbReference type="EMBL" id="AUSU01002177">
    <property type="protein sequence ID" value="EPS69319.1"/>
    <property type="molecule type" value="Genomic_DNA"/>
</dbReference>
<keyword evidence="2" id="KW-1133">Transmembrane helix</keyword>
<keyword evidence="5" id="KW-1185">Reference proteome</keyword>
<dbReference type="AlphaFoldDB" id="S8CQ48"/>
<feature type="transmembrane region" description="Helical" evidence="2">
    <location>
        <begin position="215"/>
        <end position="238"/>
    </location>
</feature>
<dbReference type="Pfam" id="PF00226">
    <property type="entry name" value="DnaJ"/>
    <property type="match status" value="1"/>
</dbReference>
<dbReference type="InterPro" id="IPR001623">
    <property type="entry name" value="DnaJ_domain"/>
</dbReference>
<name>S8CQ48_9LAMI</name>
<feature type="region of interest" description="Disordered" evidence="1">
    <location>
        <begin position="1"/>
        <end position="90"/>
    </location>
</feature>
<dbReference type="PRINTS" id="PR00625">
    <property type="entry name" value="JDOMAIN"/>
</dbReference>
<accession>S8CQ48</accession>
<proteinExistence type="predicted"/>
<keyword evidence="2" id="KW-0812">Transmembrane</keyword>
<feature type="domain" description="J" evidence="3">
    <location>
        <begin position="372"/>
        <end position="427"/>
    </location>
</feature>
<dbReference type="Proteomes" id="UP000015453">
    <property type="component" value="Unassembled WGS sequence"/>
</dbReference>
<dbReference type="PANTHER" id="PTHR45270:SF4">
    <property type="entry name" value="CHAPERONE DNAJ-DOMAIN SUPERFAMILY PROTEIN"/>
    <property type="match status" value="1"/>
</dbReference>
<dbReference type="InterPro" id="IPR036869">
    <property type="entry name" value="J_dom_sf"/>
</dbReference>
<evidence type="ECO:0000256" key="1">
    <source>
        <dbReference type="SAM" id="MobiDB-lite"/>
    </source>
</evidence>
<dbReference type="CDD" id="cd06257">
    <property type="entry name" value="DnaJ"/>
    <property type="match status" value="1"/>
</dbReference>
<comment type="caution">
    <text evidence="4">The sequence shown here is derived from an EMBL/GenBank/DDBJ whole genome shotgun (WGS) entry which is preliminary data.</text>
</comment>
<dbReference type="PROSITE" id="PS50076">
    <property type="entry name" value="DNAJ_2"/>
    <property type="match status" value="1"/>
</dbReference>
<dbReference type="OrthoDB" id="1507364at2759"/>
<sequence length="427" mass="46808">ISSADALNDLGHIQDLKKNSKESRKSHRQQKVDFDETGAVDPSECDGYTEVAGDENVSNIGLGGDTSPNSDSMDSTDSCNSVHRGITGLENPEFPETRAFKFLRTAALSAARASADWVERNRPAFVSLKLNTFKALDHIRGKIQQSVPIVIQWITTIRNIMLLLFMVWLDCTVRGIDSFLRMGTTSFFSILWCCVLSVLAMVGISKLLMVLALAAVIWVFFGLVLMGLLSAIVGIIVLWCYGSFWTTGFFILLAGLAFVTAHDRIALLMMSAYSIYCAWSYVGWLGLVVALNLSFISSDVLLYFLRNIINEDGSPEQAPGNQGPSSFSPPNESENSAQSPGADRGPGVPSTSGSDSETTSDDEVIRLLNCSDHYAALGLTRFQNIDASLIRKEYRKKAMLVHPDKNMGNEKAAEAFKKLQNAYEVIV</sequence>
<feature type="transmembrane region" description="Helical" evidence="2">
    <location>
        <begin position="189"/>
        <end position="208"/>
    </location>
</feature>
<dbReference type="Gene3D" id="1.10.287.110">
    <property type="entry name" value="DnaJ domain"/>
    <property type="match status" value="1"/>
</dbReference>
<dbReference type="SMART" id="SM00271">
    <property type="entry name" value="DnaJ"/>
    <property type="match status" value="1"/>
</dbReference>
<dbReference type="PANTHER" id="PTHR45270">
    <property type="entry name" value="OS03G0832900 PROTEIN"/>
    <property type="match status" value="1"/>
</dbReference>
<feature type="compositionally biased region" description="Low complexity" evidence="1">
    <location>
        <begin position="324"/>
        <end position="336"/>
    </location>
</feature>
<evidence type="ECO:0000259" key="3">
    <source>
        <dbReference type="PROSITE" id="PS50076"/>
    </source>
</evidence>
<feature type="transmembrane region" description="Helical" evidence="2">
    <location>
        <begin position="273"/>
        <end position="296"/>
    </location>
</feature>
<feature type="compositionally biased region" description="Polar residues" evidence="1">
    <location>
        <begin position="66"/>
        <end position="81"/>
    </location>
</feature>
<gene>
    <name evidence="4" type="ORF">M569_05445</name>
</gene>